<accession>A0A931N336</accession>
<evidence type="ECO:0000256" key="1">
    <source>
        <dbReference type="ARBA" id="ARBA00023015"/>
    </source>
</evidence>
<dbReference type="GO" id="GO:0003700">
    <property type="term" value="F:DNA-binding transcription factor activity"/>
    <property type="evidence" value="ECO:0007669"/>
    <property type="project" value="TreeGrafter"/>
</dbReference>
<dbReference type="InterPro" id="IPR009057">
    <property type="entry name" value="Homeodomain-like_sf"/>
</dbReference>
<dbReference type="PANTHER" id="PTHR30055">
    <property type="entry name" value="HTH-TYPE TRANSCRIPTIONAL REGULATOR RUTR"/>
    <property type="match status" value="1"/>
</dbReference>
<protein>
    <submittedName>
        <fullName evidence="6">TetR family transcriptional regulator</fullName>
    </submittedName>
</protein>
<dbReference type="PANTHER" id="PTHR30055:SF238">
    <property type="entry name" value="MYCOFACTOCIN BIOSYNTHESIS TRANSCRIPTIONAL REGULATOR MFTR-RELATED"/>
    <property type="match status" value="1"/>
</dbReference>
<gene>
    <name evidence="6" type="ORF">IT779_14485</name>
</gene>
<evidence type="ECO:0000313" key="7">
    <source>
        <dbReference type="Proteomes" id="UP000655751"/>
    </source>
</evidence>
<feature type="DNA-binding region" description="H-T-H motif" evidence="4">
    <location>
        <begin position="59"/>
        <end position="78"/>
    </location>
</feature>
<dbReference type="PROSITE" id="PS01081">
    <property type="entry name" value="HTH_TETR_1"/>
    <property type="match status" value="1"/>
</dbReference>
<keyword evidence="1" id="KW-0805">Transcription regulation</keyword>
<reference evidence="6" key="1">
    <citation type="submission" date="2020-11" db="EMBL/GenBank/DDBJ databases">
        <title>Nocardia NEAU-351.nov., a novel actinomycete isolated from the cow dung.</title>
        <authorList>
            <person name="Zhang X."/>
        </authorList>
    </citation>
    <scope>NUCLEOTIDE SEQUENCE</scope>
    <source>
        <strain evidence="6">NEAU-351</strain>
    </source>
</reference>
<keyword evidence="2 4" id="KW-0238">DNA-binding</keyword>
<evidence type="ECO:0000256" key="4">
    <source>
        <dbReference type="PROSITE-ProRule" id="PRU00335"/>
    </source>
</evidence>
<dbReference type="EMBL" id="JADMLG010000005">
    <property type="protein sequence ID" value="MBH0777484.1"/>
    <property type="molecule type" value="Genomic_DNA"/>
</dbReference>
<evidence type="ECO:0000256" key="2">
    <source>
        <dbReference type="ARBA" id="ARBA00023125"/>
    </source>
</evidence>
<dbReference type="AlphaFoldDB" id="A0A931N336"/>
<name>A0A931N336_9NOCA</name>
<dbReference type="Gene3D" id="1.10.357.10">
    <property type="entry name" value="Tetracycline Repressor, domain 2"/>
    <property type="match status" value="1"/>
</dbReference>
<proteinExistence type="predicted"/>
<keyword evidence="7" id="KW-1185">Reference proteome</keyword>
<dbReference type="PROSITE" id="PS50977">
    <property type="entry name" value="HTH_TETR_2"/>
    <property type="match status" value="1"/>
</dbReference>
<sequence length="239" mass="26397">MRYSRMMLDSSAPIEVVADAVRSGAPRVSLRERKKRQTRARIIEVALDLCEIKGFEATTVEQIAHGADVSPRTVNRYFDTKEDIVLGTLDAFGDAIACALAAQPRTDSDLRALCNAYLHMIERAASSDDDLSFRRFQQTQRIARTSPTVNARLLEYGETKNTMITTVLAERTGKSPEALCVRLVVATWQMLCHVALAQSEEVLVHGEPQVAAHAARIAVVDAYNELCRICAHPIPADSM</sequence>
<evidence type="ECO:0000259" key="5">
    <source>
        <dbReference type="PROSITE" id="PS50977"/>
    </source>
</evidence>
<dbReference type="Pfam" id="PF00440">
    <property type="entry name" value="TetR_N"/>
    <property type="match status" value="1"/>
</dbReference>
<keyword evidence="3" id="KW-0804">Transcription</keyword>
<comment type="caution">
    <text evidence="6">The sequence shown here is derived from an EMBL/GenBank/DDBJ whole genome shotgun (WGS) entry which is preliminary data.</text>
</comment>
<dbReference type="SUPFAM" id="SSF46689">
    <property type="entry name" value="Homeodomain-like"/>
    <property type="match status" value="1"/>
</dbReference>
<dbReference type="InterPro" id="IPR023772">
    <property type="entry name" value="DNA-bd_HTH_TetR-type_CS"/>
</dbReference>
<evidence type="ECO:0000313" key="6">
    <source>
        <dbReference type="EMBL" id="MBH0777484.1"/>
    </source>
</evidence>
<organism evidence="6 7">
    <name type="scientific">Nocardia bovistercoris</name>
    <dbReference type="NCBI Taxonomy" id="2785916"/>
    <lineage>
        <taxon>Bacteria</taxon>
        <taxon>Bacillati</taxon>
        <taxon>Actinomycetota</taxon>
        <taxon>Actinomycetes</taxon>
        <taxon>Mycobacteriales</taxon>
        <taxon>Nocardiaceae</taxon>
        <taxon>Nocardia</taxon>
    </lineage>
</organism>
<evidence type="ECO:0000256" key="3">
    <source>
        <dbReference type="ARBA" id="ARBA00023163"/>
    </source>
</evidence>
<feature type="domain" description="HTH tetR-type" evidence="5">
    <location>
        <begin position="36"/>
        <end position="96"/>
    </location>
</feature>
<dbReference type="InterPro" id="IPR050109">
    <property type="entry name" value="HTH-type_TetR-like_transc_reg"/>
</dbReference>
<dbReference type="InterPro" id="IPR001647">
    <property type="entry name" value="HTH_TetR"/>
</dbReference>
<dbReference type="Proteomes" id="UP000655751">
    <property type="component" value="Unassembled WGS sequence"/>
</dbReference>
<dbReference type="GO" id="GO:0000976">
    <property type="term" value="F:transcription cis-regulatory region binding"/>
    <property type="evidence" value="ECO:0007669"/>
    <property type="project" value="TreeGrafter"/>
</dbReference>